<dbReference type="InterPro" id="IPR001451">
    <property type="entry name" value="Hexapep"/>
</dbReference>
<dbReference type="Proteomes" id="UP000248188">
    <property type="component" value="Unassembled WGS sequence"/>
</dbReference>
<evidence type="ECO:0000256" key="6">
    <source>
        <dbReference type="ARBA" id="ARBA00023098"/>
    </source>
</evidence>
<evidence type="ECO:0000256" key="2">
    <source>
        <dbReference type="ARBA" id="ARBA00022516"/>
    </source>
</evidence>
<dbReference type="InterPro" id="IPR051159">
    <property type="entry name" value="Hexapeptide_acetyltransf"/>
</dbReference>
<gene>
    <name evidence="9" type="ORF">DMX08_30265</name>
    <name evidence="10" type="ORF">GGI48_04150</name>
</gene>
<keyword evidence="7" id="KW-0012">Acyltransferase</keyword>
<accession>A0A7G7XEJ2</accession>
<protein>
    <submittedName>
        <fullName evidence="10">Sugar O-acetyltransferase</fullName>
    </submittedName>
</protein>
<dbReference type="GO" id="GO:0009245">
    <property type="term" value="P:lipid A biosynthetic process"/>
    <property type="evidence" value="ECO:0007669"/>
    <property type="project" value="UniProtKB-KW"/>
</dbReference>
<evidence type="ECO:0000313" key="10">
    <source>
        <dbReference type="EMBL" id="QNH78387.1"/>
    </source>
</evidence>
<organism evidence="10 12">
    <name type="scientific">Pseudomonas protegens</name>
    <dbReference type="NCBI Taxonomy" id="380021"/>
    <lineage>
        <taxon>Bacteria</taxon>
        <taxon>Pseudomonadati</taxon>
        <taxon>Pseudomonadota</taxon>
        <taxon>Gammaproteobacteria</taxon>
        <taxon>Pseudomonadales</taxon>
        <taxon>Pseudomonadaceae</taxon>
        <taxon>Pseudomonas</taxon>
    </lineage>
</organism>
<evidence type="ECO:0000259" key="8">
    <source>
        <dbReference type="Pfam" id="PF12464"/>
    </source>
</evidence>
<feature type="domain" description="Maltose/galactoside acetyltransferase" evidence="8">
    <location>
        <begin position="5"/>
        <end position="47"/>
    </location>
</feature>
<keyword evidence="4 10" id="KW-0808">Transferase</keyword>
<evidence type="ECO:0000313" key="12">
    <source>
        <dbReference type="Proteomes" id="UP000515277"/>
    </source>
</evidence>
<dbReference type="CDD" id="cd03357">
    <property type="entry name" value="LbH_MAT_GAT"/>
    <property type="match status" value="1"/>
</dbReference>
<evidence type="ECO:0000256" key="5">
    <source>
        <dbReference type="ARBA" id="ARBA00022737"/>
    </source>
</evidence>
<dbReference type="PANTHER" id="PTHR23416:SF23">
    <property type="entry name" value="ACETYLTRANSFERASE C18B11.09C-RELATED"/>
    <property type="match status" value="1"/>
</dbReference>
<reference evidence="10" key="3">
    <citation type="journal article" date="2020" name="Mol. Plant Microbe Interact.">
        <title>Complete genome sequences of four natural Pseudomonas isolates that catabolize a wide range of aromatic compounds relevant to lignin valorization.</title>
        <authorList>
            <person name="Hatmaker E.A."/>
            <person name="Presle G."/>
            <person name="Cannon O."/>
            <person name="Guss A.M."/>
            <person name="Elkins J.G."/>
        </authorList>
    </citation>
    <scope>NUCLEOTIDE SEQUENCE</scope>
    <source>
        <strain evidence="10">H1F5C</strain>
    </source>
</reference>
<dbReference type="Pfam" id="PF12464">
    <property type="entry name" value="Mac"/>
    <property type="match status" value="1"/>
</dbReference>
<dbReference type="PROSITE" id="PS00101">
    <property type="entry name" value="HEXAPEP_TRANSFERASES"/>
    <property type="match status" value="1"/>
</dbReference>
<comment type="similarity">
    <text evidence="1">Belongs to the transferase hexapeptide repeat family.</text>
</comment>
<dbReference type="Pfam" id="PF00132">
    <property type="entry name" value="Hexapep"/>
    <property type="match status" value="1"/>
</dbReference>
<dbReference type="RefSeq" id="WP_080966932.1">
    <property type="nucleotide sequence ID" value="NZ_CP031396.1"/>
</dbReference>
<dbReference type="EMBL" id="CP060201">
    <property type="protein sequence ID" value="QNH78387.1"/>
    <property type="molecule type" value="Genomic_DNA"/>
</dbReference>
<keyword evidence="5" id="KW-0677">Repeat</keyword>
<dbReference type="InterPro" id="IPR018357">
    <property type="entry name" value="Hexapep_transf_CS"/>
</dbReference>
<dbReference type="Proteomes" id="UP000515277">
    <property type="component" value="Chromosome"/>
</dbReference>
<evidence type="ECO:0000313" key="11">
    <source>
        <dbReference type="Proteomes" id="UP000248188"/>
    </source>
</evidence>
<keyword evidence="3" id="KW-0441">Lipid A biosynthesis</keyword>
<evidence type="ECO:0000256" key="1">
    <source>
        <dbReference type="ARBA" id="ARBA00007274"/>
    </source>
</evidence>
<keyword evidence="6" id="KW-0443">Lipid metabolism</keyword>
<evidence type="ECO:0000313" key="9">
    <source>
        <dbReference type="EMBL" id="PYC28977.1"/>
    </source>
</evidence>
<dbReference type="SUPFAM" id="SSF51161">
    <property type="entry name" value="Trimeric LpxA-like enzymes"/>
    <property type="match status" value="1"/>
</dbReference>
<dbReference type="EMBL" id="QJRN01000033">
    <property type="protein sequence ID" value="PYC28977.1"/>
    <property type="molecule type" value="Genomic_DNA"/>
</dbReference>
<dbReference type="PANTHER" id="PTHR23416">
    <property type="entry name" value="SIALIC ACID SYNTHASE-RELATED"/>
    <property type="match status" value="1"/>
</dbReference>
<dbReference type="InterPro" id="IPR024688">
    <property type="entry name" value="Mac_dom"/>
</dbReference>
<dbReference type="InterPro" id="IPR011004">
    <property type="entry name" value="Trimer_LpxA-like_sf"/>
</dbReference>
<proteinExistence type="inferred from homology"/>
<dbReference type="GO" id="GO:0008374">
    <property type="term" value="F:O-acyltransferase activity"/>
    <property type="evidence" value="ECO:0007669"/>
    <property type="project" value="TreeGrafter"/>
</dbReference>
<dbReference type="GO" id="GO:0016020">
    <property type="term" value="C:membrane"/>
    <property type="evidence" value="ECO:0007669"/>
    <property type="project" value="GOC"/>
</dbReference>
<evidence type="ECO:0000256" key="4">
    <source>
        <dbReference type="ARBA" id="ARBA00022679"/>
    </source>
</evidence>
<keyword evidence="2" id="KW-0444">Lipid biosynthesis</keyword>
<name>A0A7G7XEJ2_9PSED</name>
<dbReference type="OrthoDB" id="9815592at2"/>
<reference evidence="12" key="2">
    <citation type="journal article" date="2020" name="Microbiol. Resour. Announc.">
        <title>Complete genome sequences of four natural Pseudomonas isolates that catabolize a wide range of aromatic compounds relevant to lignin valorization.</title>
        <authorList>
            <person name="Hatmaker E.A."/>
            <person name="Presley G."/>
            <person name="Cannon O."/>
            <person name="Guss A.M."/>
            <person name="Elkins J.G."/>
        </authorList>
    </citation>
    <scope>NUCLEOTIDE SEQUENCE [LARGE SCALE GENOMIC DNA]</scope>
    <source>
        <strain evidence="12">H1F5C</strain>
    </source>
</reference>
<evidence type="ECO:0000256" key="7">
    <source>
        <dbReference type="ARBA" id="ARBA00023315"/>
    </source>
</evidence>
<evidence type="ECO:0000256" key="3">
    <source>
        <dbReference type="ARBA" id="ARBA00022556"/>
    </source>
</evidence>
<reference evidence="9 11" key="1">
    <citation type="submission" date="2018-06" db="EMBL/GenBank/DDBJ databases">
        <title>Pseudomonas diversity within urban Lake Michigan freshwaters.</title>
        <authorList>
            <person name="Batrich M."/>
            <person name="Hatzopoulos T."/>
            <person name="Putonti C."/>
        </authorList>
    </citation>
    <scope>NUCLEOTIDE SEQUENCE [LARGE SCALE GENOMIC DNA]</scope>
    <source>
        <strain evidence="9 11">MB-090624</strain>
    </source>
</reference>
<dbReference type="AlphaFoldDB" id="A0A7G7XEJ2"/>
<dbReference type="Gene3D" id="2.160.10.10">
    <property type="entry name" value="Hexapeptide repeat proteins"/>
    <property type="match status" value="1"/>
</dbReference>
<sequence>MREFMTFDAAEPALVARRRTARALCSSISNNPDGREPLYKLLFGSVGEGFEQWGNFFCEFGSNINIGDGVFINANGVFLDAFEINIGNRVFIGPHVGIYTSNHAKDLEQRRRYIESGAPVVIEDDVWIGGGATILPGVTVGKGSIIGAGAVVAKSVPPHSKVLGAGSQVYPI</sequence>